<reference evidence="1" key="1">
    <citation type="submission" date="2017-07" db="EMBL/GenBank/DDBJ databases">
        <title>Taro Niue Genome Assembly and Annotation.</title>
        <authorList>
            <person name="Atibalentja N."/>
            <person name="Keating K."/>
            <person name="Fields C.J."/>
        </authorList>
    </citation>
    <scope>NUCLEOTIDE SEQUENCE</scope>
    <source>
        <strain evidence="1">Niue_2</strain>
        <tissue evidence="1">Leaf</tissue>
    </source>
</reference>
<dbReference type="Proteomes" id="UP000652761">
    <property type="component" value="Unassembled WGS sequence"/>
</dbReference>
<evidence type="ECO:0000313" key="2">
    <source>
        <dbReference type="Proteomes" id="UP000652761"/>
    </source>
</evidence>
<organism evidence="1 2">
    <name type="scientific">Colocasia esculenta</name>
    <name type="common">Wild taro</name>
    <name type="synonym">Arum esculentum</name>
    <dbReference type="NCBI Taxonomy" id="4460"/>
    <lineage>
        <taxon>Eukaryota</taxon>
        <taxon>Viridiplantae</taxon>
        <taxon>Streptophyta</taxon>
        <taxon>Embryophyta</taxon>
        <taxon>Tracheophyta</taxon>
        <taxon>Spermatophyta</taxon>
        <taxon>Magnoliopsida</taxon>
        <taxon>Liliopsida</taxon>
        <taxon>Araceae</taxon>
        <taxon>Aroideae</taxon>
        <taxon>Colocasieae</taxon>
        <taxon>Colocasia</taxon>
    </lineage>
</organism>
<proteinExistence type="predicted"/>
<evidence type="ECO:0000313" key="1">
    <source>
        <dbReference type="EMBL" id="MQM07197.1"/>
    </source>
</evidence>
<keyword evidence="2" id="KW-1185">Reference proteome</keyword>
<protein>
    <submittedName>
        <fullName evidence="1">Uncharacterized protein</fullName>
    </submittedName>
</protein>
<name>A0A843WI17_COLES</name>
<dbReference type="EMBL" id="NMUH01003821">
    <property type="protein sequence ID" value="MQM07197.1"/>
    <property type="molecule type" value="Genomic_DNA"/>
</dbReference>
<accession>A0A843WI17</accession>
<comment type="caution">
    <text evidence="1">The sequence shown here is derived from an EMBL/GenBank/DDBJ whole genome shotgun (WGS) entry which is preliminary data.</text>
</comment>
<dbReference type="AlphaFoldDB" id="A0A843WI17"/>
<sequence length="112" mass="12823">MSVRFLGISRYVVVLSVRFLGVSRYVGMLLIRSPSILEFHQLLAYLFIEISSEIEKSLRKYFCTLRKGANPPTVVSRPVPLERSAKVWARKAAPHAYCPTLSRSLKISRNRQ</sequence>
<gene>
    <name evidence="1" type="ORF">Taro_040034</name>
</gene>